<keyword evidence="1" id="KW-1133">Transmembrane helix</keyword>
<dbReference type="AlphaFoldDB" id="A0A0E3L877"/>
<accession>A0A0E3L877</accession>
<feature type="transmembrane region" description="Helical" evidence="1">
    <location>
        <begin position="32"/>
        <end position="60"/>
    </location>
</feature>
<dbReference type="GeneID" id="24860144"/>
<sequence length="68" mass="7728">MECRRTHGVPALFSFFVPGLGQLVKGDFLKAIGIWLAFMVTGAMHFFGTGFLIWAIIWVWQLYDAYNA</sequence>
<organism evidence="2 3">
    <name type="scientific">Methanosarcina siciliae T4/M</name>
    <dbReference type="NCBI Taxonomy" id="1434120"/>
    <lineage>
        <taxon>Archaea</taxon>
        <taxon>Methanobacteriati</taxon>
        <taxon>Methanobacteriota</taxon>
        <taxon>Stenosarchaea group</taxon>
        <taxon>Methanomicrobia</taxon>
        <taxon>Methanosarcinales</taxon>
        <taxon>Methanosarcinaceae</taxon>
        <taxon>Methanosarcina</taxon>
    </lineage>
</organism>
<dbReference type="EMBL" id="CP009506">
    <property type="protein sequence ID" value="AKB28041.1"/>
    <property type="molecule type" value="Genomic_DNA"/>
</dbReference>
<gene>
    <name evidence="2" type="ORF">MSSIT_1322</name>
</gene>
<name>A0A0E3L877_9EURY</name>
<dbReference type="RefSeq" id="WP_048171162.1">
    <property type="nucleotide sequence ID" value="NZ_CP009506.1"/>
</dbReference>
<evidence type="ECO:0000313" key="3">
    <source>
        <dbReference type="Proteomes" id="UP000033111"/>
    </source>
</evidence>
<keyword evidence="3" id="KW-1185">Reference proteome</keyword>
<reference evidence="2 3" key="1">
    <citation type="submission" date="2014-07" db="EMBL/GenBank/DDBJ databases">
        <title>Methanogenic archaea and the global carbon cycle.</title>
        <authorList>
            <person name="Henriksen J.R."/>
            <person name="Luke J."/>
            <person name="Reinhart S."/>
            <person name="Benedict M.N."/>
            <person name="Youngblut N.D."/>
            <person name="Metcalf M.E."/>
            <person name="Whitaker R.J."/>
            <person name="Metcalf W.W."/>
        </authorList>
    </citation>
    <scope>NUCLEOTIDE SEQUENCE [LARGE SCALE GENOMIC DNA]</scope>
    <source>
        <strain evidence="2 3">T4/M</strain>
    </source>
</reference>
<dbReference type="HOGENOM" id="CLU_191146_0_0_2"/>
<protein>
    <recommendedName>
        <fullName evidence="4">TM2 domain-containing protein</fullName>
    </recommendedName>
</protein>
<dbReference type="PATRIC" id="fig|1434120.4.peg.1695"/>
<proteinExistence type="predicted"/>
<dbReference type="Proteomes" id="UP000033111">
    <property type="component" value="Chromosome"/>
</dbReference>
<dbReference type="OrthoDB" id="64860at2157"/>
<keyword evidence="1" id="KW-0472">Membrane</keyword>
<evidence type="ECO:0000313" key="2">
    <source>
        <dbReference type="EMBL" id="AKB28041.1"/>
    </source>
</evidence>
<evidence type="ECO:0000256" key="1">
    <source>
        <dbReference type="SAM" id="Phobius"/>
    </source>
</evidence>
<keyword evidence="1" id="KW-0812">Transmembrane</keyword>
<evidence type="ECO:0008006" key="4">
    <source>
        <dbReference type="Google" id="ProtNLM"/>
    </source>
</evidence>
<dbReference type="KEGG" id="msw:MSSIT_1322"/>